<dbReference type="InterPro" id="IPR044846">
    <property type="entry name" value="GH10"/>
</dbReference>
<dbReference type="PANTHER" id="PTHR31490">
    <property type="entry name" value="GLYCOSYL HYDROLASE"/>
    <property type="match status" value="1"/>
</dbReference>
<dbReference type="InterPro" id="IPR001000">
    <property type="entry name" value="GH10_dom"/>
</dbReference>
<comment type="similarity">
    <text evidence="1">Belongs to the glycosyl hydrolase 10 (cellulase F) family.</text>
</comment>
<evidence type="ECO:0000313" key="6">
    <source>
        <dbReference type="EMBL" id="RHN64341.1"/>
    </source>
</evidence>
<dbReference type="EMBL" id="PSQE01000004">
    <property type="protein sequence ID" value="RHN64341.1"/>
    <property type="molecule type" value="Genomic_DNA"/>
</dbReference>
<evidence type="ECO:0000256" key="4">
    <source>
        <dbReference type="ARBA" id="ARBA00023326"/>
    </source>
</evidence>
<keyword evidence="3" id="KW-0119">Carbohydrate metabolism</keyword>
<sequence length="159" mass="18242">MKFLVSRYSGQLIAWDVVNENVHNRFFEDKLGKNASAVYYLTAYYLDSNTSMFMNVFNTIEFSQDQVASPANYIRNYWNAIGYMGARPFVKRHAKHCLHETMYFEEILREAYSHPAVEGIIMFVGPAQADFINTQLADANFKNTPTGDVVDKLIGEWGT</sequence>
<dbReference type="EC" id="3.2.1.8" evidence="6"/>
<keyword evidence="6" id="KW-0858">Xylan degradation</keyword>
<evidence type="ECO:0000256" key="3">
    <source>
        <dbReference type="ARBA" id="ARBA00023277"/>
    </source>
</evidence>
<evidence type="ECO:0000256" key="1">
    <source>
        <dbReference type="ARBA" id="ARBA00007495"/>
    </source>
</evidence>
<keyword evidence="2 6" id="KW-0378">Hydrolase</keyword>
<dbReference type="Pfam" id="PF00331">
    <property type="entry name" value="Glyco_hydro_10"/>
    <property type="match status" value="1"/>
</dbReference>
<accession>A0A396IHK5</accession>
<organism evidence="6 7">
    <name type="scientific">Medicago truncatula</name>
    <name type="common">Barrel medic</name>
    <name type="synonym">Medicago tribuloides</name>
    <dbReference type="NCBI Taxonomy" id="3880"/>
    <lineage>
        <taxon>Eukaryota</taxon>
        <taxon>Viridiplantae</taxon>
        <taxon>Streptophyta</taxon>
        <taxon>Embryophyta</taxon>
        <taxon>Tracheophyta</taxon>
        <taxon>Spermatophyta</taxon>
        <taxon>Magnoliopsida</taxon>
        <taxon>eudicotyledons</taxon>
        <taxon>Gunneridae</taxon>
        <taxon>Pentapetalae</taxon>
        <taxon>rosids</taxon>
        <taxon>fabids</taxon>
        <taxon>Fabales</taxon>
        <taxon>Fabaceae</taxon>
        <taxon>Papilionoideae</taxon>
        <taxon>50 kb inversion clade</taxon>
        <taxon>NPAAA clade</taxon>
        <taxon>Hologalegina</taxon>
        <taxon>IRL clade</taxon>
        <taxon>Trifolieae</taxon>
        <taxon>Medicago</taxon>
    </lineage>
</organism>
<keyword evidence="4" id="KW-0624">Polysaccharide degradation</keyword>
<dbReference type="InterPro" id="IPR017853">
    <property type="entry name" value="GH"/>
</dbReference>
<keyword evidence="6" id="KW-0326">Glycosidase</keyword>
<dbReference type="SUPFAM" id="SSF51445">
    <property type="entry name" value="(Trans)glycosidases"/>
    <property type="match status" value="1"/>
</dbReference>
<evidence type="ECO:0000259" key="5">
    <source>
        <dbReference type="Pfam" id="PF00331"/>
    </source>
</evidence>
<name>A0A396IHK5_MEDTR</name>
<evidence type="ECO:0000313" key="7">
    <source>
        <dbReference type="Proteomes" id="UP000265566"/>
    </source>
</evidence>
<reference evidence="7" key="1">
    <citation type="journal article" date="2018" name="Nat. Plants">
        <title>Whole-genome landscape of Medicago truncatula symbiotic genes.</title>
        <authorList>
            <person name="Pecrix Y."/>
            <person name="Staton S.E."/>
            <person name="Sallet E."/>
            <person name="Lelandais-Briere C."/>
            <person name="Moreau S."/>
            <person name="Carrere S."/>
            <person name="Blein T."/>
            <person name="Jardinaud M.F."/>
            <person name="Latrasse D."/>
            <person name="Zouine M."/>
            <person name="Zahm M."/>
            <person name="Kreplak J."/>
            <person name="Mayjonade B."/>
            <person name="Satge C."/>
            <person name="Perez M."/>
            <person name="Cauet S."/>
            <person name="Marande W."/>
            <person name="Chantry-Darmon C."/>
            <person name="Lopez-Roques C."/>
            <person name="Bouchez O."/>
            <person name="Berard A."/>
            <person name="Debelle F."/>
            <person name="Munos S."/>
            <person name="Bendahmane A."/>
            <person name="Berges H."/>
            <person name="Niebel A."/>
            <person name="Buitink J."/>
            <person name="Frugier F."/>
            <person name="Benhamed M."/>
            <person name="Crespi M."/>
            <person name="Gouzy J."/>
            <person name="Gamas P."/>
        </authorList>
    </citation>
    <scope>NUCLEOTIDE SEQUENCE [LARGE SCALE GENOMIC DNA]</scope>
    <source>
        <strain evidence="7">cv. Jemalong A17</strain>
    </source>
</reference>
<dbReference type="Gene3D" id="3.20.20.80">
    <property type="entry name" value="Glycosidases"/>
    <property type="match status" value="1"/>
</dbReference>
<dbReference type="AlphaFoldDB" id="A0A396IHK5"/>
<dbReference type="Gramene" id="rna27149">
    <property type="protein sequence ID" value="RHN64341.1"/>
    <property type="gene ID" value="gene27149"/>
</dbReference>
<dbReference type="GO" id="GO:0031176">
    <property type="term" value="F:endo-1,4-beta-xylanase activity"/>
    <property type="evidence" value="ECO:0007669"/>
    <property type="project" value="UniProtKB-EC"/>
</dbReference>
<comment type="caution">
    <text evidence="6">The sequence shown here is derived from an EMBL/GenBank/DDBJ whole genome shotgun (WGS) entry which is preliminary data.</text>
</comment>
<protein>
    <submittedName>
        <fullName evidence="6">Putative endo-1,4-beta-xylanase</fullName>
        <ecNumber evidence="6">3.2.1.8</ecNumber>
    </submittedName>
</protein>
<dbReference type="GO" id="GO:0045493">
    <property type="term" value="P:xylan catabolic process"/>
    <property type="evidence" value="ECO:0007669"/>
    <property type="project" value="UniProtKB-KW"/>
</dbReference>
<proteinExistence type="inferred from homology"/>
<dbReference type="PANTHER" id="PTHR31490:SF52">
    <property type="entry name" value="ENDO-1,4-BETA-XYLANASE 5-RELATED"/>
    <property type="match status" value="1"/>
</dbReference>
<dbReference type="Proteomes" id="UP000265566">
    <property type="component" value="Chromosome 4"/>
</dbReference>
<feature type="domain" description="GH10" evidence="5">
    <location>
        <begin position="4"/>
        <end position="74"/>
    </location>
</feature>
<evidence type="ECO:0000256" key="2">
    <source>
        <dbReference type="ARBA" id="ARBA00022801"/>
    </source>
</evidence>
<gene>
    <name evidence="6" type="ORF">MtrunA17_Chr4g0068081</name>
</gene>